<reference evidence="1" key="1">
    <citation type="submission" date="2021-06" db="EMBL/GenBank/DDBJ databases">
        <authorList>
            <person name="Kallberg Y."/>
            <person name="Tangrot J."/>
            <person name="Rosling A."/>
        </authorList>
    </citation>
    <scope>NUCLEOTIDE SEQUENCE</scope>
    <source>
        <strain evidence="1">MT106</strain>
    </source>
</reference>
<gene>
    <name evidence="1" type="ORF">AGERDE_LOCUS9744</name>
</gene>
<proteinExistence type="predicted"/>
<accession>A0A9N9CW57</accession>
<feature type="non-terminal residue" evidence="1">
    <location>
        <position position="1"/>
    </location>
</feature>
<dbReference type="AlphaFoldDB" id="A0A9N9CW57"/>
<dbReference type="EMBL" id="CAJVPL010002574">
    <property type="protein sequence ID" value="CAG8614174.1"/>
    <property type="molecule type" value="Genomic_DNA"/>
</dbReference>
<comment type="caution">
    <text evidence="1">The sequence shown here is derived from an EMBL/GenBank/DDBJ whole genome shotgun (WGS) entry which is preliminary data.</text>
</comment>
<sequence>SGGYSTGSVESKMQSSSRWRKCSKCNHIFSDYKRWCGLYQSKYFETVHPNWTSWALYIRRLGVKIVGMDGIEKNDWVNIGGKSPEALCGNRTPRRRTYSFATIIWEMTSARQQFFGRTHKLQLIMEIVGGARPTIIERTLKWFGMKAQTNDLLQLK</sequence>
<organism evidence="1 2">
    <name type="scientific">Ambispora gerdemannii</name>
    <dbReference type="NCBI Taxonomy" id="144530"/>
    <lineage>
        <taxon>Eukaryota</taxon>
        <taxon>Fungi</taxon>
        <taxon>Fungi incertae sedis</taxon>
        <taxon>Mucoromycota</taxon>
        <taxon>Glomeromycotina</taxon>
        <taxon>Glomeromycetes</taxon>
        <taxon>Archaeosporales</taxon>
        <taxon>Ambisporaceae</taxon>
        <taxon>Ambispora</taxon>
    </lineage>
</organism>
<evidence type="ECO:0000313" key="1">
    <source>
        <dbReference type="EMBL" id="CAG8614174.1"/>
    </source>
</evidence>
<dbReference type="Proteomes" id="UP000789831">
    <property type="component" value="Unassembled WGS sequence"/>
</dbReference>
<name>A0A9N9CW57_9GLOM</name>
<evidence type="ECO:0000313" key="2">
    <source>
        <dbReference type="Proteomes" id="UP000789831"/>
    </source>
</evidence>
<dbReference type="Gene3D" id="1.10.510.10">
    <property type="entry name" value="Transferase(Phosphotransferase) domain 1"/>
    <property type="match status" value="1"/>
</dbReference>
<protein>
    <submittedName>
        <fullName evidence="1">8715_t:CDS:1</fullName>
    </submittedName>
</protein>
<keyword evidence="2" id="KW-1185">Reference proteome</keyword>